<dbReference type="Proteomes" id="UP001172457">
    <property type="component" value="Chromosome 2"/>
</dbReference>
<name>A0AA38WHD3_9ASTR</name>
<keyword evidence="3" id="KW-1185">Reference proteome</keyword>
<proteinExistence type="predicted"/>
<organism evidence="2 3">
    <name type="scientific">Centaurea solstitialis</name>
    <name type="common">yellow star-thistle</name>
    <dbReference type="NCBI Taxonomy" id="347529"/>
    <lineage>
        <taxon>Eukaryota</taxon>
        <taxon>Viridiplantae</taxon>
        <taxon>Streptophyta</taxon>
        <taxon>Embryophyta</taxon>
        <taxon>Tracheophyta</taxon>
        <taxon>Spermatophyta</taxon>
        <taxon>Magnoliopsida</taxon>
        <taxon>eudicotyledons</taxon>
        <taxon>Gunneridae</taxon>
        <taxon>Pentapetalae</taxon>
        <taxon>asterids</taxon>
        <taxon>campanulids</taxon>
        <taxon>Asterales</taxon>
        <taxon>Asteraceae</taxon>
        <taxon>Carduoideae</taxon>
        <taxon>Cardueae</taxon>
        <taxon>Centaureinae</taxon>
        <taxon>Centaurea</taxon>
    </lineage>
</organism>
<sequence length="317" mass="36214">MSLRDGKTSSDSEENVSPQAIESASKEAENMEMGKSPTISLADEMTKALQNALSTLLASLEEQEDKIRYQSKGTQGNHKTVQFAVTTFTSTTLQWWNTEKTVKGIVEVAKMFWDSLKELMIKEYCSRVDVVRLETKYLNLVQDSDTEYNNKFTEKARFATTSGCDRIKERLRVDIKRYVEVIMPKTFLQTVVVAKIVEKSSDRLIEAGNGVRRKWEDNCKRFKKLMVNYPLSSSCNKSHFGKCKIGSTWCFKFGKLGQNQRMSKKSLVVEIADGSQREIDETVKVCTNIISEKEFPDKLISKRLKQNRYCPMNGLVV</sequence>
<comment type="caution">
    <text evidence="2">The sequence shown here is derived from an EMBL/GenBank/DDBJ whole genome shotgun (WGS) entry which is preliminary data.</text>
</comment>
<protein>
    <submittedName>
        <fullName evidence="2">Uncharacterized protein</fullName>
    </submittedName>
</protein>
<dbReference type="EMBL" id="JARYMX010000002">
    <property type="protein sequence ID" value="KAJ9560957.1"/>
    <property type="molecule type" value="Genomic_DNA"/>
</dbReference>
<reference evidence="2" key="1">
    <citation type="submission" date="2023-03" db="EMBL/GenBank/DDBJ databases">
        <title>Chromosome-scale reference genome and RAD-based genetic map of yellow starthistle (Centaurea solstitialis) reveal putative structural variation and QTLs associated with invader traits.</title>
        <authorList>
            <person name="Reatini B."/>
            <person name="Cang F.A."/>
            <person name="Jiang Q."/>
            <person name="Mckibben M.T.W."/>
            <person name="Barker M.S."/>
            <person name="Rieseberg L.H."/>
            <person name="Dlugosch K.M."/>
        </authorList>
    </citation>
    <scope>NUCLEOTIDE SEQUENCE</scope>
    <source>
        <strain evidence="2">CAN-66</strain>
        <tissue evidence="2">Leaf</tissue>
    </source>
</reference>
<gene>
    <name evidence="2" type="ORF">OSB04_006117</name>
</gene>
<evidence type="ECO:0000313" key="3">
    <source>
        <dbReference type="Proteomes" id="UP001172457"/>
    </source>
</evidence>
<dbReference type="AlphaFoldDB" id="A0AA38WHD3"/>
<accession>A0AA38WHD3</accession>
<evidence type="ECO:0000256" key="1">
    <source>
        <dbReference type="SAM" id="MobiDB-lite"/>
    </source>
</evidence>
<feature type="region of interest" description="Disordered" evidence="1">
    <location>
        <begin position="1"/>
        <end position="37"/>
    </location>
</feature>
<evidence type="ECO:0000313" key="2">
    <source>
        <dbReference type="EMBL" id="KAJ9560957.1"/>
    </source>
</evidence>
<feature type="compositionally biased region" description="Basic and acidic residues" evidence="1">
    <location>
        <begin position="1"/>
        <end position="10"/>
    </location>
</feature>